<dbReference type="SMART" id="SM00494">
    <property type="entry name" value="ChtBD2"/>
    <property type="match status" value="4"/>
</dbReference>
<protein>
    <submittedName>
        <fullName evidence="9">Chondroitin proteoglycan 2-like</fullName>
    </submittedName>
</protein>
<dbReference type="SUPFAM" id="SSF57625">
    <property type="entry name" value="Invertebrate chitin-binding proteins"/>
    <property type="match status" value="4"/>
</dbReference>
<dbReference type="InterPro" id="IPR036508">
    <property type="entry name" value="Chitin-bd_dom_sf"/>
</dbReference>
<dbReference type="PANTHER" id="PTHR23301:SF0">
    <property type="entry name" value="CHITIN-BINDING TYPE-2 DOMAIN-CONTAINING PROTEIN-RELATED"/>
    <property type="match status" value="1"/>
</dbReference>
<name>A0A6P8NXV6_9HYME</name>
<dbReference type="GO" id="GO:0005576">
    <property type="term" value="C:extracellular region"/>
    <property type="evidence" value="ECO:0007669"/>
    <property type="project" value="InterPro"/>
</dbReference>
<feature type="signal peptide" evidence="6">
    <location>
        <begin position="1"/>
        <end position="20"/>
    </location>
</feature>
<dbReference type="InterPro" id="IPR051940">
    <property type="entry name" value="Chitin_bind-dev_reg"/>
</dbReference>
<keyword evidence="4" id="KW-1015">Disulfide bond</keyword>
<gene>
    <name evidence="9" type="primary">LOC117216434</name>
</gene>
<evidence type="ECO:0000313" key="8">
    <source>
        <dbReference type="Proteomes" id="UP000515164"/>
    </source>
</evidence>
<keyword evidence="1" id="KW-0147">Chitin-binding</keyword>
<reference evidence="9" key="1">
    <citation type="submission" date="2025-08" db="UniProtKB">
        <authorList>
            <consortium name="RefSeq"/>
        </authorList>
    </citation>
    <scope>IDENTIFICATION</scope>
    <source>
        <tissue evidence="9">Muscle</tissue>
    </source>
</reference>
<dbReference type="InterPro" id="IPR002557">
    <property type="entry name" value="Chitin-bd_dom"/>
</dbReference>
<dbReference type="Gene3D" id="2.170.140.10">
    <property type="entry name" value="Chitin binding domain"/>
    <property type="match status" value="4"/>
</dbReference>
<dbReference type="KEGG" id="bbif:117216434"/>
<dbReference type="GO" id="GO:0008061">
    <property type="term" value="F:chitin binding"/>
    <property type="evidence" value="ECO:0007669"/>
    <property type="project" value="UniProtKB-KW"/>
</dbReference>
<dbReference type="PANTHER" id="PTHR23301">
    <property type="entry name" value="CHITIN BINDING PERITROPHIN-A"/>
    <property type="match status" value="1"/>
</dbReference>
<evidence type="ECO:0000259" key="7">
    <source>
        <dbReference type="PROSITE" id="PS50940"/>
    </source>
</evidence>
<dbReference type="Proteomes" id="UP000515164">
    <property type="component" value="Unplaced"/>
</dbReference>
<dbReference type="PROSITE" id="PS50940">
    <property type="entry name" value="CHIT_BIND_II"/>
    <property type="match status" value="3"/>
</dbReference>
<dbReference type="RefSeq" id="XP_033319025.1">
    <property type="nucleotide sequence ID" value="XM_033463134.1"/>
</dbReference>
<evidence type="ECO:0000256" key="1">
    <source>
        <dbReference type="ARBA" id="ARBA00022669"/>
    </source>
</evidence>
<evidence type="ECO:0000256" key="2">
    <source>
        <dbReference type="ARBA" id="ARBA00022729"/>
    </source>
</evidence>
<evidence type="ECO:0000313" key="9">
    <source>
        <dbReference type="RefSeq" id="XP_033319025.1"/>
    </source>
</evidence>
<accession>A0A6P8NXV6</accession>
<evidence type="ECO:0000256" key="3">
    <source>
        <dbReference type="ARBA" id="ARBA00022737"/>
    </source>
</evidence>
<feature type="domain" description="Chitin-binding type-2" evidence="7">
    <location>
        <begin position="91"/>
        <end position="144"/>
    </location>
</feature>
<sequence>MRDLLLLVIAVLAVTENAFAEIHEIPTKCPESADKTVQLAHEHDCTKFYECSNGQKLLSNCPEFASGQKLHFDPELQNCTFPWEANCASRASDCSKDGFIQPHPTNCSLYYKCENGEKVLKSCDEEQLFCSESLQCVDKLQCDIPENVGGCNGDQPTTTTTTTTRRPTTTTTTGWLSFNCIEGNQMPHECNCYEYYVCRNGRYQRMTCPSGEKFDWAERKCMSESIAECRPSGNNGCQGSCSSCSDQLPHRECNKYCTCDSGTTTVRNCPSHTYYDRSIKYCNWPEEIRDLPAHYIINAQAMVNFFRVVKLENTLTIEKKNALTVNMLTVIQRFD</sequence>
<feature type="domain" description="Chitin-binding type-2" evidence="7">
    <location>
        <begin position="26"/>
        <end position="89"/>
    </location>
</feature>
<evidence type="ECO:0000256" key="6">
    <source>
        <dbReference type="SAM" id="SignalP"/>
    </source>
</evidence>
<proteinExistence type="predicted"/>
<dbReference type="AlphaFoldDB" id="A0A6P8NXV6"/>
<evidence type="ECO:0000256" key="5">
    <source>
        <dbReference type="ARBA" id="ARBA00023180"/>
    </source>
</evidence>
<feature type="chain" id="PRO_5028102902" evidence="6">
    <location>
        <begin position="21"/>
        <end position="335"/>
    </location>
</feature>
<keyword evidence="3" id="KW-0677">Repeat</keyword>
<organism evidence="8 9">
    <name type="scientific">Bombus bifarius</name>
    <dbReference type="NCBI Taxonomy" id="103933"/>
    <lineage>
        <taxon>Eukaryota</taxon>
        <taxon>Metazoa</taxon>
        <taxon>Ecdysozoa</taxon>
        <taxon>Arthropoda</taxon>
        <taxon>Hexapoda</taxon>
        <taxon>Insecta</taxon>
        <taxon>Pterygota</taxon>
        <taxon>Neoptera</taxon>
        <taxon>Endopterygota</taxon>
        <taxon>Hymenoptera</taxon>
        <taxon>Apocrita</taxon>
        <taxon>Aculeata</taxon>
        <taxon>Apoidea</taxon>
        <taxon>Anthophila</taxon>
        <taxon>Apidae</taxon>
        <taxon>Bombus</taxon>
        <taxon>Pyrobombus</taxon>
    </lineage>
</organism>
<dbReference type="GeneID" id="117216434"/>
<evidence type="ECO:0000256" key="4">
    <source>
        <dbReference type="ARBA" id="ARBA00023157"/>
    </source>
</evidence>
<feature type="domain" description="Chitin-binding type-2" evidence="7">
    <location>
        <begin position="177"/>
        <end position="231"/>
    </location>
</feature>
<keyword evidence="8" id="KW-1185">Reference proteome</keyword>
<keyword evidence="5" id="KW-0325">Glycoprotein</keyword>
<dbReference type="Pfam" id="PF01607">
    <property type="entry name" value="CBM_14"/>
    <property type="match status" value="4"/>
</dbReference>
<keyword evidence="2 6" id="KW-0732">Signal</keyword>